<protein>
    <submittedName>
        <fullName evidence="1">Uncharacterized protein</fullName>
    </submittedName>
</protein>
<name>A0A0C2WPM6_AMAMK</name>
<dbReference type="EMBL" id="KN818332">
    <property type="protein sequence ID" value="KIL58671.1"/>
    <property type="molecule type" value="Genomic_DNA"/>
</dbReference>
<organism evidence="1 2">
    <name type="scientific">Amanita muscaria (strain Koide BX008)</name>
    <dbReference type="NCBI Taxonomy" id="946122"/>
    <lineage>
        <taxon>Eukaryota</taxon>
        <taxon>Fungi</taxon>
        <taxon>Dikarya</taxon>
        <taxon>Basidiomycota</taxon>
        <taxon>Agaricomycotina</taxon>
        <taxon>Agaricomycetes</taxon>
        <taxon>Agaricomycetidae</taxon>
        <taxon>Agaricales</taxon>
        <taxon>Pluteineae</taxon>
        <taxon>Amanitaceae</taxon>
        <taxon>Amanita</taxon>
    </lineage>
</organism>
<evidence type="ECO:0000313" key="2">
    <source>
        <dbReference type="Proteomes" id="UP000054549"/>
    </source>
</evidence>
<dbReference type="InParanoid" id="A0A0C2WPM6"/>
<reference evidence="1 2" key="1">
    <citation type="submission" date="2014-04" db="EMBL/GenBank/DDBJ databases">
        <title>Evolutionary Origins and Diversification of the Mycorrhizal Mutualists.</title>
        <authorList>
            <consortium name="DOE Joint Genome Institute"/>
            <consortium name="Mycorrhizal Genomics Consortium"/>
            <person name="Kohler A."/>
            <person name="Kuo A."/>
            <person name="Nagy L.G."/>
            <person name="Floudas D."/>
            <person name="Copeland A."/>
            <person name="Barry K.W."/>
            <person name="Cichocki N."/>
            <person name="Veneault-Fourrey C."/>
            <person name="LaButti K."/>
            <person name="Lindquist E.A."/>
            <person name="Lipzen A."/>
            <person name="Lundell T."/>
            <person name="Morin E."/>
            <person name="Murat C."/>
            <person name="Riley R."/>
            <person name="Ohm R."/>
            <person name="Sun H."/>
            <person name="Tunlid A."/>
            <person name="Henrissat B."/>
            <person name="Grigoriev I.V."/>
            <person name="Hibbett D.S."/>
            <person name="Martin F."/>
        </authorList>
    </citation>
    <scope>NUCLEOTIDE SEQUENCE [LARGE SCALE GENOMIC DNA]</scope>
    <source>
        <strain evidence="1 2">Koide BX008</strain>
    </source>
</reference>
<evidence type="ECO:0000313" key="1">
    <source>
        <dbReference type="EMBL" id="KIL58671.1"/>
    </source>
</evidence>
<sequence>MHYEVFYCSFSTPAQPHQFSPLQQVELQQHIHHTLTLLCYPRYHNIFFCPSSQCLST</sequence>
<dbReference type="AlphaFoldDB" id="A0A0C2WPM6"/>
<proteinExistence type="predicted"/>
<keyword evidence="2" id="KW-1185">Reference proteome</keyword>
<dbReference type="Proteomes" id="UP000054549">
    <property type="component" value="Unassembled WGS sequence"/>
</dbReference>
<gene>
    <name evidence="1" type="ORF">M378DRAFT_309878</name>
</gene>
<accession>A0A0C2WPM6</accession>
<dbReference type="HOGENOM" id="CLU_2996064_0_0_1"/>